<dbReference type="InterPro" id="IPR021377">
    <property type="entry name" value="DUF3006"/>
</dbReference>
<dbReference type="Proteomes" id="UP000784880">
    <property type="component" value="Unassembled WGS sequence"/>
</dbReference>
<dbReference type="EMBL" id="JAHQCS010000094">
    <property type="protein sequence ID" value="MBU9712136.1"/>
    <property type="molecule type" value="Genomic_DNA"/>
</dbReference>
<gene>
    <name evidence="1" type="ORF">KS419_10325</name>
</gene>
<organism evidence="1 2">
    <name type="scientific">Evansella tamaricis</name>
    <dbReference type="NCBI Taxonomy" id="2069301"/>
    <lineage>
        <taxon>Bacteria</taxon>
        <taxon>Bacillati</taxon>
        <taxon>Bacillota</taxon>
        <taxon>Bacilli</taxon>
        <taxon>Bacillales</taxon>
        <taxon>Bacillaceae</taxon>
        <taxon>Evansella</taxon>
    </lineage>
</organism>
<comment type="caution">
    <text evidence="1">The sequence shown here is derived from an EMBL/GenBank/DDBJ whole genome shotgun (WGS) entry which is preliminary data.</text>
</comment>
<name>A0ABS6JEV6_9BACI</name>
<dbReference type="Pfam" id="PF11213">
    <property type="entry name" value="DUF3006"/>
    <property type="match status" value="1"/>
</dbReference>
<evidence type="ECO:0000313" key="2">
    <source>
        <dbReference type="Proteomes" id="UP000784880"/>
    </source>
</evidence>
<protein>
    <submittedName>
        <fullName evidence="1">DUF3006 domain-containing protein</fullName>
    </submittedName>
</protein>
<sequence>MEEKAVIDRIVEDKAVLLVGDEEKELIIQKSHLPEEAMAGTWIKVTMSDNGEFQSAVIDHMETNETKERIRGKMELLRKRSKRRSP</sequence>
<dbReference type="RefSeq" id="WP_217066324.1">
    <property type="nucleotide sequence ID" value="NZ_JAHQCS010000094.1"/>
</dbReference>
<accession>A0ABS6JEV6</accession>
<keyword evidence="2" id="KW-1185">Reference proteome</keyword>
<proteinExistence type="predicted"/>
<reference evidence="1 2" key="1">
    <citation type="submission" date="2021-06" db="EMBL/GenBank/DDBJ databases">
        <title>Bacillus sp. RD4P76, an endophyte from a halophyte.</title>
        <authorList>
            <person name="Sun J.-Q."/>
        </authorList>
    </citation>
    <scope>NUCLEOTIDE SEQUENCE [LARGE SCALE GENOMIC DNA]</scope>
    <source>
        <strain evidence="1 2">CGMCC 1.15917</strain>
    </source>
</reference>
<evidence type="ECO:0000313" key="1">
    <source>
        <dbReference type="EMBL" id="MBU9712136.1"/>
    </source>
</evidence>